<evidence type="ECO:0000256" key="9">
    <source>
        <dbReference type="SAM" id="Phobius"/>
    </source>
</evidence>
<dbReference type="Pfam" id="PF13499">
    <property type="entry name" value="EF-hand_7"/>
    <property type="match status" value="1"/>
</dbReference>
<dbReference type="InterPro" id="IPR011992">
    <property type="entry name" value="EF-hand-dom_pair"/>
</dbReference>
<comment type="cofactor">
    <cofactor evidence="1">
        <name>FAD</name>
        <dbReference type="ChEBI" id="CHEBI:57692"/>
    </cofactor>
</comment>
<protein>
    <recommendedName>
        <fullName evidence="4">glycerol-3-phosphate dehydrogenase</fullName>
        <ecNumber evidence="4">1.1.5.3</ecNumber>
    </recommendedName>
</protein>
<keyword evidence="7" id="KW-0560">Oxidoreductase</keyword>
<dbReference type="GO" id="GO:0006072">
    <property type="term" value="P:glycerol-3-phosphate metabolic process"/>
    <property type="evidence" value="ECO:0007669"/>
    <property type="project" value="InterPro"/>
</dbReference>
<evidence type="ECO:0000259" key="10">
    <source>
        <dbReference type="PROSITE" id="PS50222"/>
    </source>
</evidence>
<feature type="region of interest" description="Disordered" evidence="8">
    <location>
        <begin position="504"/>
        <end position="526"/>
    </location>
</feature>
<proteinExistence type="inferred from homology"/>
<dbReference type="AlphaFoldDB" id="A0A812U4B4"/>
<keyword evidence="12" id="KW-1185">Reference proteome</keyword>
<gene>
    <name evidence="11" type="primary">GPD2</name>
    <name evidence="11" type="ORF">SNAT2548_LOCUS31302</name>
</gene>
<dbReference type="InterPro" id="IPR002048">
    <property type="entry name" value="EF_hand_dom"/>
</dbReference>
<dbReference type="PRINTS" id="PR01001">
    <property type="entry name" value="FADG3PDH"/>
</dbReference>
<evidence type="ECO:0000256" key="4">
    <source>
        <dbReference type="ARBA" id="ARBA00013029"/>
    </source>
</evidence>
<dbReference type="SUPFAM" id="SSF51905">
    <property type="entry name" value="FAD/NAD(P)-binding domain"/>
    <property type="match status" value="1"/>
</dbReference>
<dbReference type="PANTHER" id="PTHR11985">
    <property type="entry name" value="GLYCEROL-3-PHOSPHATE DEHYDROGENASE"/>
    <property type="match status" value="1"/>
</dbReference>
<dbReference type="SMART" id="SM00054">
    <property type="entry name" value="EFh"/>
    <property type="match status" value="2"/>
</dbReference>
<comment type="similarity">
    <text evidence="3">Belongs to the FAD-dependent glycerol-3-phosphate dehydrogenase family.</text>
</comment>
<dbReference type="Gene3D" id="1.10.8.870">
    <property type="entry name" value="Alpha-glycerophosphate oxidase, cap domain"/>
    <property type="match status" value="1"/>
</dbReference>
<evidence type="ECO:0000256" key="6">
    <source>
        <dbReference type="ARBA" id="ARBA00022827"/>
    </source>
</evidence>
<dbReference type="CDD" id="cd00051">
    <property type="entry name" value="EFh"/>
    <property type="match status" value="1"/>
</dbReference>
<dbReference type="Pfam" id="PF16901">
    <property type="entry name" value="DAO_C"/>
    <property type="match status" value="1"/>
</dbReference>
<evidence type="ECO:0000256" key="7">
    <source>
        <dbReference type="ARBA" id="ARBA00023002"/>
    </source>
</evidence>
<dbReference type="GO" id="GO:0004368">
    <property type="term" value="F:glycerol-3-phosphate dehydrogenase (quinone) activity"/>
    <property type="evidence" value="ECO:0007669"/>
    <property type="project" value="UniProtKB-EC"/>
</dbReference>
<accession>A0A812U4B4</accession>
<keyword evidence="6" id="KW-0274">FAD</keyword>
<organism evidence="11 12">
    <name type="scientific">Symbiodinium natans</name>
    <dbReference type="NCBI Taxonomy" id="878477"/>
    <lineage>
        <taxon>Eukaryota</taxon>
        <taxon>Sar</taxon>
        <taxon>Alveolata</taxon>
        <taxon>Dinophyceae</taxon>
        <taxon>Suessiales</taxon>
        <taxon>Symbiodiniaceae</taxon>
        <taxon>Symbiodinium</taxon>
    </lineage>
</organism>
<dbReference type="Gene3D" id="3.30.9.10">
    <property type="entry name" value="D-Amino Acid Oxidase, subunit A, domain 2"/>
    <property type="match status" value="1"/>
</dbReference>
<feature type="domain" description="EF-hand" evidence="10">
    <location>
        <begin position="723"/>
        <end position="758"/>
    </location>
</feature>
<dbReference type="GO" id="GO:0005739">
    <property type="term" value="C:mitochondrion"/>
    <property type="evidence" value="ECO:0007669"/>
    <property type="project" value="TreeGrafter"/>
</dbReference>
<comment type="pathway">
    <text evidence="2">Polyol metabolism; glycerol degradation.</text>
</comment>
<dbReference type="Pfam" id="PF01266">
    <property type="entry name" value="DAO"/>
    <property type="match status" value="1"/>
</dbReference>
<dbReference type="InterPro" id="IPR038299">
    <property type="entry name" value="DAO_C_sf"/>
</dbReference>
<dbReference type="EMBL" id="CAJNDS010002650">
    <property type="protein sequence ID" value="CAE7556617.1"/>
    <property type="molecule type" value="Genomic_DNA"/>
</dbReference>
<dbReference type="InterPro" id="IPR031656">
    <property type="entry name" value="DAO_C"/>
</dbReference>
<evidence type="ECO:0000256" key="3">
    <source>
        <dbReference type="ARBA" id="ARBA00007330"/>
    </source>
</evidence>
<dbReference type="Gene3D" id="3.50.50.60">
    <property type="entry name" value="FAD/NAD(P)-binding domain"/>
    <property type="match status" value="1"/>
</dbReference>
<dbReference type="InterPro" id="IPR006076">
    <property type="entry name" value="FAD-dep_OxRdtase"/>
</dbReference>
<name>A0A812U4B4_9DINO</name>
<reference evidence="11" key="1">
    <citation type="submission" date="2021-02" db="EMBL/GenBank/DDBJ databases">
        <authorList>
            <person name="Dougan E. K."/>
            <person name="Rhodes N."/>
            <person name="Thang M."/>
            <person name="Chan C."/>
        </authorList>
    </citation>
    <scope>NUCLEOTIDE SEQUENCE</scope>
</reference>
<evidence type="ECO:0000256" key="2">
    <source>
        <dbReference type="ARBA" id="ARBA00004745"/>
    </source>
</evidence>
<dbReference type="Gene3D" id="1.10.238.10">
    <property type="entry name" value="EF-hand"/>
    <property type="match status" value="1"/>
</dbReference>
<keyword evidence="9" id="KW-0812">Transmembrane</keyword>
<dbReference type="FunFam" id="1.10.8.870:FF:000010">
    <property type="entry name" value="Glycerol-3-phosphate dehydrogenase"/>
    <property type="match status" value="1"/>
</dbReference>
<dbReference type="OrthoDB" id="264015at2759"/>
<feature type="transmembrane region" description="Helical" evidence="9">
    <location>
        <begin position="33"/>
        <end position="52"/>
    </location>
</feature>
<evidence type="ECO:0000256" key="5">
    <source>
        <dbReference type="ARBA" id="ARBA00022630"/>
    </source>
</evidence>
<dbReference type="PROSITE" id="PS50222">
    <property type="entry name" value="EF_HAND_2"/>
    <property type="match status" value="1"/>
</dbReference>
<dbReference type="SUPFAM" id="SSF54373">
    <property type="entry name" value="FAD-linked reductases, C-terminal domain"/>
    <property type="match status" value="1"/>
</dbReference>
<keyword evidence="5" id="KW-0285">Flavoprotein</keyword>
<keyword evidence="9" id="KW-1133">Transmembrane helix</keyword>
<sequence>MLRRAAPISQRLIGRRFASNAEVTRSSKWRRRLLLATGTVATAAIGVASFSYSSEKKRQECIHLARTVDEKPVPTRADQIKRLASGEEFDILVVGGGATGAGVALEAQLRGLKVACVEQEDFASGTSSKSTKLLWAGSRYLVKGLVKLFSPSSLLSPMAAWNEFTGTWHMVLGCFRERTYMLTMNPHITNWIPIAVPLDKWIIWPPPFDYPPAALGPCTGLFVVFFKFYDFLGQYVAPSSYVMSSERARTDFPQMDGKRMKYVSVFYEGEHNDARTNLCIALTAAMHGSCITNYAKVEKILFDANGVAEGAEVLDKTDPAAKPFTVKAKKIVYCGGPFTDGLRQLSEGKDVKPMVNASGGTHIVLPPYYCPRHIGMVDMMTSRGSFLFFLPWEGYTLVGTTDVKTMPDLHHQVPEDEIQYLINECEKYLSPNLQVRRRDVMSAWYGIRPLCGDPNAKDQSSASRDHVVSHHPTNGITFVSGGKWTTWREMAEDGVDQVVERHPDLKKKAGPSKTLETPLLGTGKTKEFPEGYHENLAVRLSQKYDVAFDVAQHLVRNYGTRAADVLSCVEEGQVKGSRSGLYKHYPRLYEGAAATTGYPYLEAEVRYAVNHEYAVTPADVLARRTRLAFLNSTAARLCLPRVVQIMAECLGWSDARTLEEHEQAEQLLARDFAGPVPNKVGALLRTACTADVKDVFDKIDVERKGTLTKAGIAKAAAELGFPLSQAELQKAVNEMDTDRNGEVHFPEFLAWWNSSEKSQDVHKKISMGSRAGSRWKTVEE</sequence>
<evidence type="ECO:0000313" key="11">
    <source>
        <dbReference type="EMBL" id="CAE7556617.1"/>
    </source>
</evidence>
<evidence type="ECO:0000313" key="12">
    <source>
        <dbReference type="Proteomes" id="UP000604046"/>
    </source>
</evidence>
<dbReference type="GO" id="GO:0005509">
    <property type="term" value="F:calcium ion binding"/>
    <property type="evidence" value="ECO:0007669"/>
    <property type="project" value="InterPro"/>
</dbReference>
<dbReference type="InterPro" id="IPR000447">
    <property type="entry name" value="G3P_DH_FAD-dep"/>
</dbReference>
<dbReference type="Proteomes" id="UP000604046">
    <property type="component" value="Unassembled WGS sequence"/>
</dbReference>
<dbReference type="PANTHER" id="PTHR11985:SF15">
    <property type="entry name" value="GLYCEROL-3-PHOSPHATE DEHYDROGENASE, MITOCHONDRIAL"/>
    <property type="match status" value="1"/>
</dbReference>
<evidence type="ECO:0000256" key="8">
    <source>
        <dbReference type="SAM" id="MobiDB-lite"/>
    </source>
</evidence>
<dbReference type="SUPFAM" id="SSF47473">
    <property type="entry name" value="EF-hand"/>
    <property type="match status" value="1"/>
</dbReference>
<keyword evidence="9" id="KW-0472">Membrane</keyword>
<dbReference type="EC" id="1.1.5.3" evidence="4"/>
<evidence type="ECO:0000256" key="1">
    <source>
        <dbReference type="ARBA" id="ARBA00001974"/>
    </source>
</evidence>
<comment type="caution">
    <text evidence="11">The sequence shown here is derived from an EMBL/GenBank/DDBJ whole genome shotgun (WGS) entry which is preliminary data.</text>
</comment>
<dbReference type="InterPro" id="IPR036188">
    <property type="entry name" value="FAD/NAD-bd_sf"/>
</dbReference>